<dbReference type="GO" id="GO:0008791">
    <property type="term" value="F:arginine N-succinyltransferase activity"/>
    <property type="evidence" value="ECO:0007669"/>
    <property type="project" value="InterPro"/>
</dbReference>
<keyword evidence="5" id="KW-1185">Reference proteome</keyword>
<evidence type="ECO:0000256" key="2">
    <source>
        <dbReference type="ARBA" id="ARBA00022679"/>
    </source>
</evidence>
<dbReference type="Pfam" id="PF04958">
    <property type="entry name" value="AstA"/>
    <property type="match status" value="1"/>
</dbReference>
<dbReference type="InterPro" id="IPR007041">
    <property type="entry name" value="Arg_succinylTrfase_AstA/AruG"/>
</dbReference>
<dbReference type="EMBL" id="WSSB01000020">
    <property type="protein sequence ID" value="MXR38319.1"/>
    <property type="molecule type" value="Genomic_DNA"/>
</dbReference>
<keyword evidence="3" id="KW-0012">Acyltransferase</keyword>
<dbReference type="PANTHER" id="PTHR30420:SF1">
    <property type="entry name" value="ARGININE N-SUCCINYLTRANSFERASE"/>
    <property type="match status" value="1"/>
</dbReference>
<organism evidence="4 5">
    <name type="scientific">Craterilacuibacter sinensis</name>
    <dbReference type="NCBI Taxonomy" id="2686017"/>
    <lineage>
        <taxon>Bacteria</taxon>
        <taxon>Pseudomonadati</taxon>
        <taxon>Pseudomonadota</taxon>
        <taxon>Betaproteobacteria</taxon>
        <taxon>Neisseriales</taxon>
        <taxon>Neisseriaceae</taxon>
        <taxon>Craterilacuibacter</taxon>
    </lineage>
</organism>
<evidence type="ECO:0000313" key="4">
    <source>
        <dbReference type="EMBL" id="MXR38319.1"/>
    </source>
</evidence>
<sequence>MFVLRPACVHDLPAIERLAAASPVGVTSLPADRQVLLERILASENSLAAEVGFRGEERYFFVLEDSQSGELAGVCGLNAVAGFNEPFYSFRNEALVHASSELGIVNHIHVLSLCHDLTAHSLMVSFYIRPDLVDTPESELLSRARLLFAANWPARFADTVVSAMLGVGDKEQGSPFWDSVGRVYFGLDYHEAEALCGARGRKFLGELMPQQPVYVPLLSDEAQSVMGEVGDDSLLPYDILSREGFESENYIDIFDGGPILLGRLSSLYSVAASCVLPVEIAPSAGECELFLLANQRLQDFRALVVPGVLVAGRLQLDSEAVAALGVCAGENVRAVPLWQTQERSA</sequence>
<name>A0A845BPS0_9NEIS</name>
<protein>
    <submittedName>
        <fullName evidence="4">Arginine N-succinyltransferase</fullName>
    </submittedName>
</protein>
<gene>
    <name evidence="4" type="ORF">GQF02_15205</name>
</gene>
<dbReference type="SUPFAM" id="SSF55729">
    <property type="entry name" value="Acyl-CoA N-acyltransferases (Nat)"/>
    <property type="match status" value="1"/>
</dbReference>
<evidence type="ECO:0000256" key="1">
    <source>
        <dbReference type="ARBA" id="ARBA00022503"/>
    </source>
</evidence>
<dbReference type="InterPro" id="IPR016181">
    <property type="entry name" value="Acyl_CoA_acyltransferase"/>
</dbReference>
<dbReference type="NCBIfam" id="TIGR03243">
    <property type="entry name" value="arg_catab_AOST"/>
    <property type="match status" value="1"/>
</dbReference>
<evidence type="ECO:0000256" key="3">
    <source>
        <dbReference type="ARBA" id="ARBA00023315"/>
    </source>
</evidence>
<dbReference type="Proteomes" id="UP000467214">
    <property type="component" value="Unassembled WGS sequence"/>
</dbReference>
<keyword evidence="1" id="KW-0056">Arginine metabolism</keyword>
<keyword evidence="2 4" id="KW-0808">Transferase</keyword>
<dbReference type="AlphaFoldDB" id="A0A845BPS0"/>
<dbReference type="RefSeq" id="WP_160798273.1">
    <property type="nucleotide sequence ID" value="NZ_WSSB01000020.1"/>
</dbReference>
<accession>A0A845BPS0</accession>
<evidence type="ECO:0000313" key="5">
    <source>
        <dbReference type="Proteomes" id="UP000467214"/>
    </source>
</evidence>
<dbReference type="Gene3D" id="2.40.40.20">
    <property type="match status" value="1"/>
</dbReference>
<dbReference type="PANTHER" id="PTHR30420">
    <property type="entry name" value="N-SUCCINYLARGININE DIHYDROLASE"/>
    <property type="match status" value="1"/>
</dbReference>
<comment type="caution">
    <text evidence="4">The sequence shown here is derived from an EMBL/GenBank/DDBJ whole genome shotgun (WGS) entry which is preliminary data.</text>
</comment>
<proteinExistence type="predicted"/>
<reference evidence="4 5" key="1">
    <citation type="submission" date="2019-12" db="EMBL/GenBank/DDBJ databases">
        <title>Neisseriaceae gen. nov. sp. Genome sequencing and assembly.</title>
        <authorList>
            <person name="Liu Z."/>
            <person name="Li A."/>
        </authorList>
    </citation>
    <scope>NUCLEOTIDE SEQUENCE [LARGE SCALE GENOMIC DNA]</scope>
    <source>
        <strain evidence="4 5">B2N2-7</strain>
    </source>
</reference>
<dbReference type="GO" id="GO:0006527">
    <property type="term" value="P:L-arginine catabolic process"/>
    <property type="evidence" value="ECO:0007669"/>
    <property type="project" value="InterPro"/>
</dbReference>